<name>A0A1E7KJL7_9ACTN</name>
<comment type="caution">
    <text evidence="2">The sequence shown here is derived from an EMBL/GenBank/DDBJ whole genome shotgun (WGS) entry which is preliminary data.</text>
</comment>
<dbReference type="Pfam" id="PF13673">
    <property type="entry name" value="Acetyltransf_10"/>
    <property type="match status" value="1"/>
</dbReference>
<reference evidence="2 3" key="1">
    <citation type="journal article" date="2016" name="Front. Microbiol.">
        <title>Comparative Genomics Analysis of Streptomyces Species Reveals Their Adaptation to the Marine Environment and Their Diversity at the Genomic Level.</title>
        <authorList>
            <person name="Tian X."/>
            <person name="Zhang Z."/>
            <person name="Yang T."/>
            <person name="Chen M."/>
            <person name="Li J."/>
            <person name="Chen F."/>
            <person name="Yang J."/>
            <person name="Li W."/>
            <person name="Zhang B."/>
            <person name="Zhang Z."/>
            <person name="Wu J."/>
            <person name="Zhang C."/>
            <person name="Long L."/>
            <person name="Xiao J."/>
        </authorList>
    </citation>
    <scope>NUCLEOTIDE SEQUENCE [LARGE SCALE GENOMIC DNA]</scope>
    <source>
        <strain evidence="2 3">SCSIO 02100</strain>
    </source>
</reference>
<accession>A0A1E7KJL7</accession>
<evidence type="ECO:0000313" key="2">
    <source>
        <dbReference type="EMBL" id="OEV04101.1"/>
    </source>
</evidence>
<dbReference type="PROSITE" id="PS51186">
    <property type="entry name" value="GNAT"/>
    <property type="match status" value="1"/>
</dbReference>
<feature type="domain" description="N-acetyltransferase" evidence="1">
    <location>
        <begin position="8"/>
        <end position="158"/>
    </location>
</feature>
<dbReference type="InterPro" id="IPR000182">
    <property type="entry name" value="GNAT_dom"/>
</dbReference>
<dbReference type="GO" id="GO:0016747">
    <property type="term" value="F:acyltransferase activity, transferring groups other than amino-acyl groups"/>
    <property type="evidence" value="ECO:0007669"/>
    <property type="project" value="InterPro"/>
</dbReference>
<dbReference type="SUPFAM" id="SSF55729">
    <property type="entry name" value="Acyl-CoA N-acyltransferases (Nat)"/>
    <property type="match status" value="1"/>
</dbReference>
<dbReference type="Proteomes" id="UP000176101">
    <property type="component" value="Unassembled WGS sequence"/>
</dbReference>
<keyword evidence="3" id="KW-1185">Reference proteome</keyword>
<protein>
    <recommendedName>
        <fullName evidence="1">N-acetyltransferase domain-containing protein</fullName>
    </recommendedName>
</protein>
<sequence>MSLPRPVPVLRPALEEDVVVLQELARRTIDARYRSFLGDEGVDSFINSGASDEHIESHFRKGHLHCLEVGGDLVGLLITQESTVDLLMIDVDRQRQGLGSLLLSLAERLLFAEYQEIRLETFAGNVTAVAFYEACGWSVSGRPESDGPDRIEFRRHREYARTS</sequence>
<proteinExistence type="predicted"/>
<organism evidence="2 3">
    <name type="scientific">Streptomyces oceani</name>
    <dbReference type="NCBI Taxonomy" id="1075402"/>
    <lineage>
        <taxon>Bacteria</taxon>
        <taxon>Bacillati</taxon>
        <taxon>Actinomycetota</taxon>
        <taxon>Actinomycetes</taxon>
        <taxon>Kitasatosporales</taxon>
        <taxon>Streptomycetaceae</taxon>
        <taxon>Streptomyces</taxon>
    </lineage>
</organism>
<evidence type="ECO:0000259" key="1">
    <source>
        <dbReference type="PROSITE" id="PS51186"/>
    </source>
</evidence>
<evidence type="ECO:0000313" key="3">
    <source>
        <dbReference type="Proteomes" id="UP000176101"/>
    </source>
</evidence>
<dbReference type="AlphaFoldDB" id="A0A1E7KJL7"/>
<dbReference type="EMBL" id="LJGU01000114">
    <property type="protein sequence ID" value="OEV04101.1"/>
    <property type="molecule type" value="Genomic_DNA"/>
</dbReference>
<dbReference type="InterPro" id="IPR016181">
    <property type="entry name" value="Acyl_CoA_acyltransferase"/>
</dbReference>
<dbReference type="OrthoDB" id="5900542at2"/>
<dbReference type="Gene3D" id="3.40.630.30">
    <property type="match status" value="1"/>
</dbReference>
<dbReference type="PATRIC" id="fig|1075402.3.peg.4339"/>
<gene>
    <name evidence="2" type="ORF">AN216_07680</name>
</gene>